<dbReference type="RefSeq" id="WP_069785741.1">
    <property type="nucleotide sequence ID" value="NZ_FNOX01000011.1"/>
</dbReference>
<dbReference type="Proteomes" id="UP000182902">
    <property type="component" value="Unassembled WGS sequence"/>
</dbReference>
<reference evidence="1 4" key="2">
    <citation type="submission" date="2020-04" db="EMBL/GenBank/DDBJ databases">
        <title>Molecular characterization of pseudomonads from Agaricus bisporus reveal novel blotch 2 pathogens in Western Europe.</title>
        <authorList>
            <person name="Taparia T."/>
            <person name="Krijger M."/>
            <person name="Haynes E."/>
            <person name="Elpinstone J.G."/>
            <person name="Noble R."/>
            <person name="Van Der Wolf J."/>
        </authorList>
    </citation>
    <scope>NUCLEOTIDE SEQUENCE [LARGE SCALE GENOMIC DNA]</scope>
    <source>
        <strain evidence="1 4">IPO3765</strain>
    </source>
</reference>
<evidence type="ECO:0000313" key="2">
    <source>
        <dbReference type="EMBL" id="SDZ51871.1"/>
    </source>
</evidence>
<evidence type="ECO:0000313" key="1">
    <source>
        <dbReference type="EMBL" id="NWF11306.1"/>
    </source>
</evidence>
<organism evidence="2 3">
    <name type="scientific">Pseudomonas salomonii</name>
    <dbReference type="NCBI Taxonomy" id="191391"/>
    <lineage>
        <taxon>Bacteria</taxon>
        <taxon>Pseudomonadati</taxon>
        <taxon>Pseudomonadota</taxon>
        <taxon>Gammaproteobacteria</taxon>
        <taxon>Pseudomonadales</taxon>
        <taxon>Pseudomonadaceae</taxon>
        <taxon>Pseudomonas</taxon>
    </lineage>
</organism>
<sequence>MRNPCPIAIGGLFPDPAAVFYVSHHVSRIIREQLERHITGTEQFDEKYGDSYWLSLKDSSVSGLLDLNVTGPEVSKRNKAVSYSLRMPSSPINMDPTGYEKYLEYHERAVTEVFGELQIQVSESIANIYKFIRIEVRKLSPEQLKNPD</sequence>
<name>A0A1H3TPX6_9PSED</name>
<gene>
    <name evidence="1" type="ORF">HX810_26870</name>
    <name evidence="2" type="ORF">SAMN05216247_111237</name>
</gene>
<dbReference type="EMBL" id="FNOX01000011">
    <property type="protein sequence ID" value="SDZ51871.1"/>
    <property type="molecule type" value="Genomic_DNA"/>
</dbReference>
<evidence type="ECO:0000313" key="4">
    <source>
        <dbReference type="Proteomes" id="UP000561369"/>
    </source>
</evidence>
<dbReference type="AlphaFoldDB" id="A0A1H3TPX6"/>
<evidence type="ECO:0000313" key="3">
    <source>
        <dbReference type="Proteomes" id="UP000182902"/>
    </source>
</evidence>
<proteinExistence type="predicted"/>
<protein>
    <submittedName>
        <fullName evidence="2">Uncharacterized protein</fullName>
    </submittedName>
</protein>
<reference evidence="2 3" key="1">
    <citation type="submission" date="2016-10" db="EMBL/GenBank/DDBJ databases">
        <authorList>
            <person name="de Groot N.N."/>
        </authorList>
    </citation>
    <scope>NUCLEOTIDE SEQUENCE [LARGE SCALE GENOMIC DNA]</scope>
    <source>
        <strain evidence="2 3">ICMP 14252</strain>
    </source>
</reference>
<dbReference type="EMBL" id="JACAQV010000030">
    <property type="protein sequence ID" value="NWF11306.1"/>
    <property type="molecule type" value="Genomic_DNA"/>
</dbReference>
<dbReference type="Proteomes" id="UP000561369">
    <property type="component" value="Unassembled WGS sequence"/>
</dbReference>
<accession>A0A1H3TPX6</accession>